<sequence length="178" mass="20864">MHCLSRKTSFYLVNAESDVKEENERRKEYYDSTWLDLVMETRPEQKVTVFEKDTSRKESYEHKRVAHFLLQRYPEQKIRLGRLGEKMAEYRLPYRNVLPVPIFVPTKAASLKDSHRAFSPTELRSIMEHEQALSNGVCAEKREVANITKDMPKVVQPAFRASILTSPPRESSHSPQRR</sequence>
<dbReference type="AlphaFoldDB" id="A0AAD7WFH0"/>
<dbReference type="GO" id="GO:0030018">
    <property type="term" value="C:Z disc"/>
    <property type="evidence" value="ECO:0007669"/>
    <property type="project" value="TreeGrafter"/>
</dbReference>
<dbReference type="GO" id="GO:0055008">
    <property type="term" value="P:cardiac muscle tissue morphogenesis"/>
    <property type="evidence" value="ECO:0007669"/>
    <property type="project" value="TreeGrafter"/>
</dbReference>
<dbReference type="PANTHER" id="PTHR15143:SF0">
    <property type="entry name" value="TELETHONIN"/>
    <property type="match status" value="1"/>
</dbReference>
<dbReference type="Gene3D" id="2.20.160.10">
    <property type="entry name" value="titin domain like"/>
    <property type="match status" value="1"/>
</dbReference>
<dbReference type="GO" id="GO:0048769">
    <property type="term" value="P:sarcomerogenesis"/>
    <property type="evidence" value="ECO:0007669"/>
    <property type="project" value="TreeGrafter"/>
</dbReference>
<dbReference type="PANTHER" id="PTHR15143">
    <property type="entry name" value="TELETHONIN"/>
    <property type="match status" value="1"/>
</dbReference>
<dbReference type="GO" id="GO:0070080">
    <property type="term" value="F:titin Z domain binding"/>
    <property type="evidence" value="ECO:0007669"/>
    <property type="project" value="TreeGrafter"/>
</dbReference>
<dbReference type="GO" id="GO:0008307">
    <property type="term" value="F:structural constituent of muscle"/>
    <property type="evidence" value="ECO:0007669"/>
    <property type="project" value="TreeGrafter"/>
</dbReference>
<dbReference type="GO" id="GO:0035995">
    <property type="term" value="P:detection of muscle stretch"/>
    <property type="evidence" value="ECO:0007669"/>
    <property type="project" value="TreeGrafter"/>
</dbReference>
<dbReference type="Pfam" id="PF09470">
    <property type="entry name" value="Telethonin"/>
    <property type="match status" value="1"/>
</dbReference>
<evidence type="ECO:0000313" key="1">
    <source>
        <dbReference type="EMBL" id="KAJ8394665.1"/>
    </source>
</evidence>
<keyword evidence="2" id="KW-1185">Reference proteome</keyword>
<dbReference type="GO" id="GO:0003009">
    <property type="term" value="P:skeletal muscle contraction"/>
    <property type="evidence" value="ECO:0007669"/>
    <property type="project" value="TreeGrafter"/>
</dbReference>
<dbReference type="EMBL" id="JAINUG010000124">
    <property type="protein sequence ID" value="KAJ8394665.1"/>
    <property type="molecule type" value="Genomic_DNA"/>
</dbReference>
<name>A0AAD7WFH0_9TELE</name>
<organism evidence="1 2">
    <name type="scientific">Aldrovandia affinis</name>
    <dbReference type="NCBI Taxonomy" id="143900"/>
    <lineage>
        <taxon>Eukaryota</taxon>
        <taxon>Metazoa</taxon>
        <taxon>Chordata</taxon>
        <taxon>Craniata</taxon>
        <taxon>Vertebrata</taxon>
        <taxon>Euteleostomi</taxon>
        <taxon>Actinopterygii</taxon>
        <taxon>Neopterygii</taxon>
        <taxon>Teleostei</taxon>
        <taxon>Notacanthiformes</taxon>
        <taxon>Halosauridae</taxon>
        <taxon>Aldrovandia</taxon>
    </lineage>
</organism>
<dbReference type="Proteomes" id="UP001221898">
    <property type="component" value="Unassembled WGS sequence"/>
</dbReference>
<proteinExistence type="predicted"/>
<gene>
    <name evidence="1" type="ORF">AAFF_G00044680</name>
</gene>
<comment type="caution">
    <text evidence="1">The sequence shown here is derived from an EMBL/GenBank/DDBJ whole genome shotgun (WGS) entry which is preliminary data.</text>
</comment>
<dbReference type="InterPro" id="IPR023111">
    <property type="entry name" value="Titin-like_dom_sf"/>
</dbReference>
<dbReference type="GO" id="GO:0031432">
    <property type="term" value="F:titin binding"/>
    <property type="evidence" value="ECO:0007669"/>
    <property type="project" value="TreeGrafter"/>
</dbReference>
<dbReference type="GO" id="GO:0060048">
    <property type="term" value="P:cardiac muscle contraction"/>
    <property type="evidence" value="ECO:0007669"/>
    <property type="project" value="TreeGrafter"/>
</dbReference>
<dbReference type="InterPro" id="IPR015667">
    <property type="entry name" value="Telethonin"/>
</dbReference>
<dbReference type="GO" id="GO:0030241">
    <property type="term" value="P:skeletal muscle myosin thick filament assembly"/>
    <property type="evidence" value="ECO:0007669"/>
    <property type="project" value="TreeGrafter"/>
</dbReference>
<evidence type="ECO:0000313" key="2">
    <source>
        <dbReference type="Proteomes" id="UP001221898"/>
    </source>
</evidence>
<dbReference type="GO" id="GO:0055003">
    <property type="term" value="P:cardiac myofibril assembly"/>
    <property type="evidence" value="ECO:0007669"/>
    <property type="project" value="TreeGrafter"/>
</dbReference>
<dbReference type="GO" id="GO:0030240">
    <property type="term" value="P:skeletal muscle thin filament assembly"/>
    <property type="evidence" value="ECO:0007669"/>
    <property type="project" value="TreeGrafter"/>
</dbReference>
<protein>
    <recommendedName>
        <fullName evidence="3">Telethonin</fullName>
    </recommendedName>
</protein>
<dbReference type="GO" id="GO:0030674">
    <property type="term" value="F:protein-macromolecule adaptor activity"/>
    <property type="evidence" value="ECO:0007669"/>
    <property type="project" value="TreeGrafter"/>
</dbReference>
<reference evidence="1" key="1">
    <citation type="journal article" date="2023" name="Science">
        <title>Genome structures resolve the early diversification of teleost fishes.</title>
        <authorList>
            <person name="Parey E."/>
            <person name="Louis A."/>
            <person name="Montfort J."/>
            <person name="Bouchez O."/>
            <person name="Roques C."/>
            <person name="Iampietro C."/>
            <person name="Lluch J."/>
            <person name="Castinel A."/>
            <person name="Donnadieu C."/>
            <person name="Desvignes T."/>
            <person name="Floi Bucao C."/>
            <person name="Jouanno E."/>
            <person name="Wen M."/>
            <person name="Mejri S."/>
            <person name="Dirks R."/>
            <person name="Jansen H."/>
            <person name="Henkel C."/>
            <person name="Chen W.J."/>
            <person name="Zahm M."/>
            <person name="Cabau C."/>
            <person name="Klopp C."/>
            <person name="Thompson A.W."/>
            <person name="Robinson-Rechavi M."/>
            <person name="Braasch I."/>
            <person name="Lecointre G."/>
            <person name="Bobe J."/>
            <person name="Postlethwait J.H."/>
            <person name="Berthelot C."/>
            <person name="Roest Crollius H."/>
            <person name="Guiguen Y."/>
        </authorList>
    </citation>
    <scope>NUCLEOTIDE SEQUENCE</scope>
    <source>
        <strain evidence="1">NC1722</strain>
    </source>
</reference>
<evidence type="ECO:0008006" key="3">
    <source>
        <dbReference type="Google" id="ProtNLM"/>
    </source>
</evidence>
<accession>A0AAD7WFH0</accession>